<organism evidence="1 2">
    <name type="scientific">Paenibacillus agri</name>
    <dbReference type="NCBI Taxonomy" id="2744309"/>
    <lineage>
        <taxon>Bacteria</taxon>
        <taxon>Bacillati</taxon>
        <taxon>Bacillota</taxon>
        <taxon>Bacilli</taxon>
        <taxon>Bacillales</taxon>
        <taxon>Paenibacillaceae</taxon>
        <taxon>Paenibacillus</taxon>
    </lineage>
</organism>
<dbReference type="Proteomes" id="UP000564806">
    <property type="component" value="Unassembled WGS sequence"/>
</dbReference>
<gene>
    <name evidence="1" type="ORF">HPT30_22640</name>
</gene>
<comment type="caution">
    <text evidence="1">The sequence shown here is derived from an EMBL/GenBank/DDBJ whole genome shotgun (WGS) entry which is preliminary data.</text>
</comment>
<dbReference type="AlphaFoldDB" id="A0A850EUS4"/>
<dbReference type="RefSeq" id="WP_175373584.1">
    <property type="nucleotide sequence ID" value="NZ_JABWCS010000218.1"/>
</dbReference>
<name>A0A850EUS4_9BACL</name>
<accession>A0A850EUS4</accession>
<sequence>MSDNTTLNNLSMVGTSTSGGGSFLNVKVTGECQFNDTVDCRRLSLTGNVRVDGDLRLEKLKVTGELAVAGVLTGQSLRGTGEVKAASARMEQIDFSGSLVVHGDCEAEQLEISGAAVVEGLLSAERMQINLYGAGKAREVGGGTIVIKQNKTGKLLNLIKAKQDVIFRADLIEGDTIELQCTVADTVRGGSVIIGPDCVIQTVEYREKLEIHKNAMVKQQVKI</sequence>
<proteinExistence type="predicted"/>
<evidence type="ECO:0000313" key="2">
    <source>
        <dbReference type="Proteomes" id="UP000564806"/>
    </source>
</evidence>
<evidence type="ECO:0000313" key="1">
    <source>
        <dbReference type="EMBL" id="NUU63154.1"/>
    </source>
</evidence>
<protein>
    <submittedName>
        <fullName evidence="1">Polymer-forming cytoskeletal protein</fullName>
    </submittedName>
</protein>
<reference evidence="1" key="1">
    <citation type="submission" date="2020-06" db="EMBL/GenBank/DDBJ databases">
        <title>Paenibacillus sp. nov., isolated from soil.</title>
        <authorList>
            <person name="Seo Y.L."/>
        </authorList>
    </citation>
    <scope>NUCLEOTIDE SEQUENCE [LARGE SCALE GENOMIC DNA]</scope>
    <source>
        <strain evidence="1">JW14</strain>
    </source>
</reference>
<keyword evidence="2" id="KW-1185">Reference proteome</keyword>
<dbReference type="EMBL" id="JABWCS010000218">
    <property type="protein sequence ID" value="NUU63154.1"/>
    <property type="molecule type" value="Genomic_DNA"/>
</dbReference>